<dbReference type="EMBL" id="GL883021">
    <property type="protein sequence ID" value="EGG17453.1"/>
    <property type="molecule type" value="Genomic_DNA"/>
</dbReference>
<evidence type="ECO:0000256" key="1">
    <source>
        <dbReference type="SAM" id="SignalP"/>
    </source>
</evidence>
<dbReference type="KEGG" id="dfa:DFA_08448"/>
<reference evidence="3" key="1">
    <citation type="journal article" date="2011" name="Genome Res.">
        <title>Phylogeny-wide analysis of social amoeba genomes highlights ancient origins for complex intercellular communication.</title>
        <authorList>
            <person name="Heidel A.J."/>
            <person name="Lawal H.M."/>
            <person name="Felder M."/>
            <person name="Schilde C."/>
            <person name="Helps N.R."/>
            <person name="Tunggal B."/>
            <person name="Rivero F."/>
            <person name="John U."/>
            <person name="Schleicher M."/>
            <person name="Eichinger L."/>
            <person name="Platzer M."/>
            <person name="Noegel A.A."/>
            <person name="Schaap P."/>
            <person name="Gloeckner G."/>
        </authorList>
    </citation>
    <scope>NUCLEOTIDE SEQUENCE [LARGE SCALE GENOMIC DNA]</scope>
    <source>
        <strain evidence="3">SH3</strain>
    </source>
</reference>
<organism evidence="2 3">
    <name type="scientific">Cavenderia fasciculata</name>
    <name type="common">Slime mold</name>
    <name type="synonym">Dictyostelium fasciculatum</name>
    <dbReference type="NCBI Taxonomy" id="261658"/>
    <lineage>
        <taxon>Eukaryota</taxon>
        <taxon>Amoebozoa</taxon>
        <taxon>Evosea</taxon>
        <taxon>Eumycetozoa</taxon>
        <taxon>Dictyostelia</taxon>
        <taxon>Acytosteliales</taxon>
        <taxon>Cavenderiaceae</taxon>
        <taxon>Cavenderia</taxon>
    </lineage>
</organism>
<accession>F4Q679</accession>
<evidence type="ECO:0000313" key="3">
    <source>
        <dbReference type="Proteomes" id="UP000007797"/>
    </source>
</evidence>
<name>F4Q679_CACFS</name>
<feature type="signal peptide" evidence="1">
    <location>
        <begin position="1"/>
        <end position="18"/>
    </location>
</feature>
<proteinExistence type="predicted"/>
<keyword evidence="1" id="KW-0732">Signal</keyword>
<dbReference type="AlphaFoldDB" id="F4Q679"/>
<keyword evidence="3" id="KW-1185">Reference proteome</keyword>
<dbReference type="GeneID" id="14869781"/>
<dbReference type="SUPFAM" id="SSF52047">
    <property type="entry name" value="RNI-like"/>
    <property type="match status" value="1"/>
</dbReference>
<gene>
    <name evidence="2" type="ORF">DFA_08448</name>
</gene>
<dbReference type="STRING" id="1054147.F4Q679"/>
<feature type="chain" id="PRO_5003320630" description="F-box domain-containing protein" evidence="1">
    <location>
        <begin position="19"/>
        <end position="640"/>
    </location>
</feature>
<dbReference type="OrthoDB" id="24501at2759"/>
<evidence type="ECO:0008006" key="4">
    <source>
        <dbReference type="Google" id="ProtNLM"/>
    </source>
</evidence>
<dbReference type="Proteomes" id="UP000007797">
    <property type="component" value="Unassembled WGS sequence"/>
</dbReference>
<evidence type="ECO:0000313" key="2">
    <source>
        <dbReference type="EMBL" id="EGG17453.1"/>
    </source>
</evidence>
<sequence>MTSLLLSLSNLLLSQIISDIDDNADIICLLLTCKKLYSNSSVRRSIKFKGIEVIDKENGDISKQFIATSTQYNINSFQEILENSISDQHVMILSREITDYPQWIQQRISISADRVNKSSDITTALVTKYQPTLSPLDSLYDIPSIETLIINKNTTALDLNHISRLPNLKRLSVHAKGLELDPLPTLKSLKLRIDNTFNLGDLQLDKFVSLTELTIKCYYVINLGTGILPNSITSLTLRPLYIPSRDAFLSLTSLVYLNIDLKGVEKDDEQSIQQLFIDLESLSNLKTLIISDDSDSTEDRQYSLEITVPPSLIILHIFAPSVQIPTRCKMPLLEKLYVQQCILVHGRISLSLSCGPSLKKLAIYECKEYLDTNPDNMIPSTIEKLSIYKLFDDNLEDCQFPPSLTHLSVKGGYINVQLPDTLIKLKQHVKNNNNNNHPLPPHLKKLVWHFDREGMMTSYFEFPSSYPPHIETLQFFDEGGDYRTAIPSVTKHLSITLTQYPKQKNTLSIFSIGSKIAKPIYHSQWLPSNTTHLNCHLKDTMYDHHGAFRLDEVINNTKVRYLNIIFSNRQTIQFTIQRLDADNKNILVLERQTLQGGIITQQRTKSINNQQQQQYDPIYLYFDTGSSSPFDLNWSSKNIN</sequence>
<protein>
    <recommendedName>
        <fullName evidence="4">F-box domain-containing protein</fullName>
    </recommendedName>
</protein>
<dbReference type="RefSeq" id="XP_004355937.1">
    <property type="nucleotide sequence ID" value="XM_004355884.1"/>
</dbReference>